<feature type="region of interest" description="Disordered" evidence="1">
    <location>
        <begin position="174"/>
        <end position="210"/>
    </location>
</feature>
<feature type="domain" description="Peptidase M28" evidence="3">
    <location>
        <begin position="282"/>
        <end position="472"/>
    </location>
</feature>
<dbReference type="Gene3D" id="3.40.630.10">
    <property type="entry name" value="Zn peptidases"/>
    <property type="match status" value="1"/>
</dbReference>
<comment type="caution">
    <text evidence="4">The sequence shown here is derived from an EMBL/GenBank/DDBJ whole genome shotgun (WGS) entry which is preliminary data.</text>
</comment>
<name>A0A937X7L8_UNCEI</name>
<dbReference type="GO" id="GO:0008235">
    <property type="term" value="F:metalloexopeptidase activity"/>
    <property type="evidence" value="ECO:0007669"/>
    <property type="project" value="InterPro"/>
</dbReference>
<organism evidence="4 5">
    <name type="scientific">Eiseniibacteriota bacterium</name>
    <dbReference type="NCBI Taxonomy" id="2212470"/>
    <lineage>
        <taxon>Bacteria</taxon>
        <taxon>Candidatus Eiseniibacteriota</taxon>
    </lineage>
</organism>
<dbReference type="InterPro" id="IPR007484">
    <property type="entry name" value="Peptidase_M28"/>
</dbReference>
<feature type="compositionally biased region" description="Low complexity" evidence="1">
    <location>
        <begin position="180"/>
        <end position="208"/>
    </location>
</feature>
<feature type="signal peptide" evidence="2">
    <location>
        <begin position="1"/>
        <end position="42"/>
    </location>
</feature>
<dbReference type="InterPro" id="IPR045175">
    <property type="entry name" value="M28_fam"/>
</dbReference>
<evidence type="ECO:0000313" key="5">
    <source>
        <dbReference type="Proteomes" id="UP000748308"/>
    </source>
</evidence>
<dbReference type="EMBL" id="VGIY01000030">
    <property type="protein sequence ID" value="MBM3316660.1"/>
    <property type="molecule type" value="Genomic_DNA"/>
</dbReference>
<evidence type="ECO:0000256" key="2">
    <source>
        <dbReference type="SAM" id="SignalP"/>
    </source>
</evidence>
<dbReference type="SUPFAM" id="SSF49452">
    <property type="entry name" value="Starch-binding domain-like"/>
    <property type="match status" value="1"/>
</dbReference>
<dbReference type="Gene3D" id="2.60.40.4070">
    <property type="match status" value="1"/>
</dbReference>
<gene>
    <name evidence="4" type="ORF">FJY75_02300</name>
</gene>
<sequence>MMHHTAGAVPPTRRSNPIRWPSLARRAGALPALLATAGLALAACALRSAAEAEPARLVWWQDSLAPQTSGWSQLHRFDGSILGLMPAGDATLPDPRARDLGAWDDPCLHLLVAPRDLRALSRGELPAAWRAALEEAGQPLPPAATIRSVGPLAADGAGALIRLPEALRAVADAPGGRSQPLGRAAAGAAPALRTHRAGSPAAGPPAAARTDERSELWGAMRLALRADRMFADLDYLSTELATRYAYTPQMDLACDYALAQFEQLGLTAWSDEFSYNGYALRNVVAVKEGLLEPSVIYLIGGHLDSISNTPWTLAPGAEDNGSGAAGVIEAARLLAPLSCDQTIYFVCFSAEEQGLRGSAHFAAWAAQQDLDIRGVLIQDMIGYYDPAGTDLWLEGFRDAPSSVWLMNLVQANAARYAGLSVYQYPGDGWGSDHVPFHNHGFPAILAIENEWDSYPCYHRPCDEVAWLDAGLWSSISAATTISLAQLAGVQDGLGALFGRVRAQGGGPLAGARVSIFGTGYPMQISAAGGGFGWSELLPGSYTLLAERFGYEPATLEIAVAGGGLLEVEMSLAPQGAAAVAEASEPDPSRARLRLVPGMGASPAVVQLRLPQGDRGSLAVYAPDGRLQRRLASAVRLEAGEHAFAWDGRDRKGRRLPSGAYIARWEGEGHRAQSTLVLAR</sequence>
<dbReference type="AlphaFoldDB" id="A0A937X7L8"/>
<reference evidence="4" key="1">
    <citation type="submission" date="2019-03" db="EMBL/GenBank/DDBJ databases">
        <title>Lake Tanganyika Metagenome-Assembled Genomes (MAGs).</title>
        <authorList>
            <person name="Tran P."/>
        </authorList>
    </citation>
    <scope>NUCLEOTIDE SEQUENCE</scope>
    <source>
        <strain evidence="4">M_DeepCast_400m_m2_100</strain>
    </source>
</reference>
<dbReference type="GO" id="GO:0030246">
    <property type="term" value="F:carbohydrate binding"/>
    <property type="evidence" value="ECO:0007669"/>
    <property type="project" value="InterPro"/>
</dbReference>
<protein>
    <submittedName>
        <fullName evidence="4">M28 family peptidase</fullName>
    </submittedName>
</protein>
<evidence type="ECO:0000313" key="4">
    <source>
        <dbReference type="EMBL" id="MBM3316660.1"/>
    </source>
</evidence>
<evidence type="ECO:0000259" key="3">
    <source>
        <dbReference type="Pfam" id="PF04389"/>
    </source>
</evidence>
<dbReference type="PANTHER" id="PTHR12147:SF26">
    <property type="entry name" value="PEPTIDASE M28 DOMAIN-CONTAINING PROTEIN"/>
    <property type="match status" value="1"/>
</dbReference>
<dbReference type="Proteomes" id="UP000748308">
    <property type="component" value="Unassembled WGS sequence"/>
</dbReference>
<dbReference type="Gene3D" id="2.60.40.1120">
    <property type="entry name" value="Carboxypeptidase-like, regulatory domain"/>
    <property type="match status" value="1"/>
</dbReference>
<feature type="chain" id="PRO_5036761170" evidence="2">
    <location>
        <begin position="43"/>
        <end position="679"/>
    </location>
</feature>
<dbReference type="InterPro" id="IPR013784">
    <property type="entry name" value="Carb-bd-like_fold"/>
</dbReference>
<dbReference type="GO" id="GO:0006508">
    <property type="term" value="P:proteolysis"/>
    <property type="evidence" value="ECO:0007669"/>
    <property type="project" value="InterPro"/>
</dbReference>
<dbReference type="Pfam" id="PF04389">
    <property type="entry name" value="Peptidase_M28"/>
    <property type="match status" value="1"/>
</dbReference>
<dbReference type="SUPFAM" id="SSF53187">
    <property type="entry name" value="Zn-dependent exopeptidases"/>
    <property type="match status" value="1"/>
</dbReference>
<dbReference type="PANTHER" id="PTHR12147">
    <property type="entry name" value="METALLOPEPTIDASE M28 FAMILY MEMBER"/>
    <property type="match status" value="1"/>
</dbReference>
<dbReference type="Pfam" id="PF13620">
    <property type="entry name" value="CarboxypepD_reg"/>
    <property type="match status" value="1"/>
</dbReference>
<accession>A0A937X7L8</accession>
<evidence type="ECO:0000256" key="1">
    <source>
        <dbReference type="SAM" id="MobiDB-lite"/>
    </source>
</evidence>
<keyword evidence="2" id="KW-0732">Signal</keyword>
<proteinExistence type="predicted"/>